<reference evidence="1" key="1">
    <citation type="submission" date="2020-06" db="EMBL/GenBank/DDBJ databases">
        <authorList>
            <person name="Li T."/>
            <person name="Hu X."/>
            <person name="Zhang T."/>
            <person name="Song X."/>
            <person name="Zhang H."/>
            <person name="Dai N."/>
            <person name="Sheng W."/>
            <person name="Hou X."/>
            <person name="Wei L."/>
        </authorList>
    </citation>
    <scope>NUCLEOTIDE SEQUENCE</scope>
    <source>
        <strain evidence="1">KEN1</strain>
        <tissue evidence="1">Leaf</tissue>
    </source>
</reference>
<comment type="caution">
    <text evidence="1">The sequence shown here is derived from an EMBL/GenBank/DDBJ whole genome shotgun (WGS) entry which is preliminary data.</text>
</comment>
<gene>
    <name evidence="1" type="ORF">Slati_4602800</name>
</gene>
<dbReference type="AlphaFoldDB" id="A0AAW2S2Y2"/>
<reference evidence="1" key="2">
    <citation type="journal article" date="2024" name="Plant">
        <title>Genomic evolution and insights into agronomic trait innovations of Sesamum species.</title>
        <authorList>
            <person name="Miao H."/>
            <person name="Wang L."/>
            <person name="Qu L."/>
            <person name="Liu H."/>
            <person name="Sun Y."/>
            <person name="Le M."/>
            <person name="Wang Q."/>
            <person name="Wei S."/>
            <person name="Zheng Y."/>
            <person name="Lin W."/>
            <person name="Duan Y."/>
            <person name="Cao H."/>
            <person name="Xiong S."/>
            <person name="Wang X."/>
            <person name="Wei L."/>
            <person name="Li C."/>
            <person name="Ma Q."/>
            <person name="Ju M."/>
            <person name="Zhao R."/>
            <person name="Li G."/>
            <person name="Mu C."/>
            <person name="Tian Q."/>
            <person name="Mei H."/>
            <person name="Zhang T."/>
            <person name="Gao T."/>
            <person name="Zhang H."/>
        </authorList>
    </citation>
    <scope>NUCLEOTIDE SEQUENCE</scope>
    <source>
        <strain evidence="1">KEN1</strain>
    </source>
</reference>
<evidence type="ECO:0000313" key="1">
    <source>
        <dbReference type="EMBL" id="KAL0386434.1"/>
    </source>
</evidence>
<accession>A0AAW2S2Y2</accession>
<proteinExistence type="predicted"/>
<protein>
    <submittedName>
        <fullName evidence="1">Uncharacterized protein</fullName>
    </submittedName>
</protein>
<name>A0AAW2S2Y2_9LAMI</name>
<sequence length="59" mass="6385">MGVNKTIPMVNFLYAQQAQSVQLLALSPCLGKGMIRAGFYSTSTGPGELAFSYTVIRWA</sequence>
<organism evidence="1">
    <name type="scientific">Sesamum latifolium</name>
    <dbReference type="NCBI Taxonomy" id="2727402"/>
    <lineage>
        <taxon>Eukaryota</taxon>
        <taxon>Viridiplantae</taxon>
        <taxon>Streptophyta</taxon>
        <taxon>Embryophyta</taxon>
        <taxon>Tracheophyta</taxon>
        <taxon>Spermatophyta</taxon>
        <taxon>Magnoliopsida</taxon>
        <taxon>eudicotyledons</taxon>
        <taxon>Gunneridae</taxon>
        <taxon>Pentapetalae</taxon>
        <taxon>asterids</taxon>
        <taxon>lamiids</taxon>
        <taxon>Lamiales</taxon>
        <taxon>Pedaliaceae</taxon>
        <taxon>Sesamum</taxon>
    </lineage>
</organism>
<dbReference type="EMBL" id="JACGWN010000153">
    <property type="protein sequence ID" value="KAL0386434.1"/>
    <property type="molecule type" value="Genomic_DNA"/>
</dbReference>